<dbReference type="InterPro" id="IPR036735">
    <property type="entry name" value="NGN_dom_sf"/>
</dbReference>
<keyword evidence="1" id="KW-0889">Transcription antitermination</keyword>
<dbReference type="SUPFAM" id="SSF82679">
    <property type="entry name" value="N-utilization substance G protein NusG, N-terminal domain"/>
    <property type="match status" value="1"/>
</dbReference>
<dbReference type="Proteomes" id="UP000593892">
    <property type="component" value="Chromosome"/>
</dbReference>
<dbReference type="Gene3D" id="3.30.70.940">
    <property type="entry name" value="NusG, N-terminal domain"/>
    <property type="match status" value="1"/>
</dbReference>
<dbReference type="InterPro" id="IPR008991">
    <property type="entry name" value="Translation_prot_SH3-like_sf"/>
</dbReference>
<organism evidence="5 6">
    <name type="scientific">Paludibaculum fermentans</name>
    <dbReference type="NCBI Taxonomy" id="1473598"/>
    <lineage>
        <taxon>Bacteria</taxon>
        <taxon>Pseudomonadati</taxon>
        <taxon>Acidobacteriota</taxon>
        <taxon>Terriglobia</taxon>
        <taxon>Bryobacterales</taxon>
        <taxon>Bryobacteraceae</taxon>
        <taxon>Paludibaculum</taxon>
    </lineage>
</organism>
<dbReference type="InterPro" id="IPR043425">
    <property type="entry name" value="NusG-like"/>
</dbReference>
<evidence type="ECO:0000256" key="1">
    <source>
        <dbReference type="ARBA" id="ARBA00022814"/>
    </source>
</evidence>
<evidence type="ECO:0000259" key="4">
    <source>
        <dbReference type="SMART" id="SM00738"/>
    </source>
</evidence>
<dbReference type="InterPro" id="IPR006645">
    <property type="entry name" value="NGN-like_dom"/>
</dbReference>
<dbReference type="RefSeq" id="WP_194446876.1">
    <property type="nucleotide sequence ID" value="NZ_CP063849.1"/>
</dbReference>
<name>A0A7S7SI93_PALFE</name>
<keyword evidence="3" id="KW-0804">Transcription</keyword>
<evidence type="ECO:0000313" key="6">
    <source>
        <dbReference type="Proteomes" id="UP000593892"/>
    </source>
</evidence>
<dbReference type="EMBL" id="CP063849">
    <property type="protein sequence ID" value="QOY85206.1"/>
    <property type="molecule type" value="Genomic_DNA"/>
</dbReference>
<dbReference type="KEGG" id="pfer:IRI77_20435"/>
<evidence type="ECO:0000313" key="5">
    <source>
        <dbReference type="EMBL" id="QOY85206.1"/>
    </source>
</evidence>
<dbReference type="Pfam" id="PF02357">
    <property type="entry name" value="NusG"/>
    <property type="match status" value="1"/>
</dbReference>
<dbReference type="AlphaFoldDB" id="A0A7S7SI93"/>
<feature type="domain" description="NusG-like N-terminal" evidence="4">
    <location>
        <begin position="10"/>
        <end position="107"/>
    </location>
</feature>
<dbReference type="CDD" id="cd06091">
    <property type="entry name" value="KOW_NusG"/>
    <property type="match status" value="1"/>
</dbReference>
<sequence length="172" mass="19401">MSQNELSHNPPNWYALRVRPNAEKAAAETLRLAGLEEFLPLARTRRNWSDRVKLLDIPLFPGYLFCRVSLDIPYRIVDTPGVLGFVGFHGTPEPIPVAEIDAVKRMLDARRRLRCMALLREGQRVEVRDGPLAGLQGVLARIKNENHLVVHLHLLQRSVAVELEGDAVIPYA</sequence>
<dbReference type="GO" id="GO:0031564">
    <property type="term" value="P:transcription antitermination"/>
    <property type="evidence" value="ECO:0007669"/>
    <property type="project" value="UniProtKB-KW"/>
</dbReference>
<reference evidence="5 6" key="1">
    <citation type="submission" date="2020-10" db="EMBL/GenBank/DDBJ databases">
        <title>Complete genome sequence of Paludibaculum fermentans P105T, a facultatively anaerobic acidobacterium capable of dissimilatory Fe(III) reduction.</title>
        <authorList>
            <person name="Dedysh S.N."/>
            <person name="Beletsky A.V."/>
            <person name="Kulichevskaya I.S."/>
            <person name="Mardanov A.V."/>
            <person name="Ravin N.V."/>
        </authorList>
    </citation>
    <scope>NUCLEOTIDE SEQUENCE [LARGE SCALE GENOMIC DNA]</scope>
    <source>
        <strain evidence="5 6">P105</strain>
    </source>
</reference>
<evidence type="ECO:0000256" key="3">
    <source>
        <dbReference type="ARBA" id="ARBA00023163"/>
    </source>
</evidence>
<accession>A0A7S7SI93</accession>
<dbReference type="PANTHER" id="PTHR30265:SF4">
    <property type="entry name" value="KOW MOTIF FAMILY PROTEIN, EXPRESSED"/>
    <property type="match status" value="1"/>
</dbReference>
<evidence type="ECO:0000256" key="2">
    <source>
        <dbReference type="ARBA" id="ARBA00023015"/>
    </source>
</evidence>
<gene>
    <name evidence="5" type="ORF">IRI77_20435</name>
</gene>
<dbReference type="PANTHER" id="PTHR30265">
    <property type="entry name" value="RHO-INTERACTING TRANSCRIPTION TERMINATION FACTOR NUSG"/>
    <property type="match status" value="1"/>
</dbReference>
<dbReference type="SUPFAM" id="SSF50104">
    <property type="entry name" value="Translation proteins SH3-like domain"/>
    <property type="match status" value="1"/>
</dbReference>
<dbReference type="SMART" id="SM00738">
    <property type="entry name" value="NGN"/>
    <property type="match status" value="1"/>
</dbReference>
<dbReference type="GO" id="GO:0006354">
    <property type="term" value="P:DNA-templated transcription elongation"/>
    <property type="evidence" value="ECO:0007669"/>
    <property type="project" value="InterPro"/>
</dbReference>
<keyword evidence="6" id="KW-1185">Reference proteome</keyword>
<protein>
    <submittedName>
        <fullName evidence="5">UpxY family transcription antiterminator</fullName>
    </submittedName>
</protein>
<proteinExistence type="predicted"/>
<keyword evidence="2" id="KW-0805">Transcription regulation</keyword>
<dbReference type="NCBIfam" id="NF033644">
    <property type="entry name" value="antiterm_UpxY"/>
    <property type="match status" value="1"/>
</dbReference>